<reference evidence="3 4" key="1">
    <citation type="journal article" date="2014" name="Genome Biol.">
        <title>Transcriptome and methylome profiling reveals relics of genome dominance in the mesopolyploid Brassica oleracea.</title>
        <authorList>
            <person name="Parkin I.A."/>
            <person name="Koh C."/>
            <person name="Tang H."/>
            <person name="Robinson S.J."/>
            <person name="Kagale S."/>
            <person name="Clarke W.E."/>
            <person name="Town C.D."/>
            <person name="Nixon J."/>
            <person name="Krishnakumar V."/>
            <person name="Bidwell S.L."/>
            <person name="Denoeud F."/>
            <person name="Belcram H."/>
            <person name="Links M.G."/>
            <person name="Just J."/>
            <person name="Clarke C."/>
            <person name="Bender T."/>
            <person name="Huebert T."/>
            <person name="Mason A.S."/>
            <person name="Pires J.C."/>
            <person name="Barker G."/>
            <person name="Moore J."/>
            <person name="Walley P.G."/>
            <person name="Manoli S."/>
            <person name="Batley J."/>
            <person name="Edwards D."/>
            <person name="Nelson M.N."/>
            <person name="Wang X."/>
            <person name="Paterson A.H."/>
            <person name="King G."/>
            <person name="Bancroft I."/>
            <person name="Chalhoub B."/>
            <person name="Sharpe A.G."/>
        </authorList>
    </citation>
    <scope>NUCLEOTIDE SEQUENCE</scope>
    <source>
        <strain evidence="3 4">cv. TO1000</strain>
    </source>
</reference>
<name>A0A0D3BV35_BRAOL</name>
<dbReference type="EnsemblPlants" id="Bo4g084700.1">
    <property type="protein sequence ID" value="Bo4g084700.1"/>
    <property type="gene ID" value="Bo4g084700"/>
</dbReference>
<feature type="compositionally biased region" description="Basic and acidic residues" evidence="1">
    <location>
        <begin position="1"/>
        <end position="16"/>
    </location>
</feature>
<accession>A0A0D3BV35</accession>
<evidence type="ECO:0000256" key="1">
    <source>
        <dbReference type="SAM" id="MobiDB-lite"/>
    </source>
</evidence>
<dbReference type="Proteomes" id="UP000032141">
    <property type="component" value="Chromosome C4"/>
</dbReference>
<dbReference type="AlphaFoldDB" id="A0A0D3BV35"/>
<feature type="region of interest" description="Disordered" evidence="1">
    <location>
        <begin position="1"/>
        <end position="48"/>
    </location>
</feature>
<keyword evidence="2" id="KW-0472">Membrane</keyword>
<organism evidence="3 4">
    <name type="scientific">Brassica oleracea var. oleracea</name>
    <dbReference type="NCBI Taxonomy" id="109376"/>
    <lineage>
        <taxon>Eukaryota</taxon>
        <taxon>Viridiplantae</taxon>
        <taxon>Streptophyta</taxon>
        <taxon>Embryophyta</taxon>
        <taxon>Tracheophyta</taxon>
        <taxon>Spermatophyta</taxon>
        <taxon>Magnoliopsida</taxon>
        <taxon>eudicotyledons</taxon>
        <taxon>Gunneridae</taxon>
        <taxon>Pentapetalae</taxon>
        <taxon>rosids</taxon>
        <taxon>malvids</taxon>
        <taxon>Brassicales</taxon>
        <taxon>Brassicaceae</taxon>
        <taxon>Brassiceae</taxon>
        <taxon>Brassica</taxon>
    </lineage>
</organism>
<protein>
    <submittedName>
        <fullName evidence="3">Uncharacterized protein</fullName>
    </submittedName>
</protein>
<sequence length="107" mass="12400">MRQRDERLRLQEEKKKTGLSSSPSSPPENASPLCSRIRTQRYPEQQPITARRQRRFSVLIGAFTIRVRFVTVFMYLDLSQRSLSGNDYNEMVVVVYGEKTDISGWSA</sequence>
<keyword evidence="4" id="KW-1185">Reference proteome</keyword>
<evidence type="ECO:0000313" key="4">
    <source>
        <dbReference type="Proteomes" id="UP000032141"/>
    </source>
</evidence>
<dbReference type="HOGENOM" id="CLU_2213597_0_0_1"/>
<feature type="transmembrane region" description="Helical" evidence="2">
    <location>
        <begin position="56"/>
        <end position="76"/>
    </location>
</feature>
<evidence type="ECO:0000256" key="2">
    <source>
        <dbReference type="SAM" id="Phobius"/>
    </source>
</evidence>
<proteinExistence type="predicted"/>
<reference evidence="3" key="2">
    <citation type="submission" date="2015-03" db="UniProtKB">
        <authorList>
            <consortium name="EnsemblPlants"/>
        </authorList>
    </citation>
    <scope>IDENTIFICATION</scope>
</reference>
<keyword evidence="2" id="KW-0812">Transmembrane</keyword>
<dbReference type="Gramene" id="Bo4g084700.1">
    <property type="protein sequence ID" value="Bo4g084700.1"/>
    <property type="gene ID" value="Bo4g084700"/>
</dbReference>
<evidence type="ECO:0000313" key="3">
    <source>
        <dbReference type="EnsemblPlants" id="Bo4g084700.1"/>
    </source>
</evidence>
<keyword evidence="2" id="KW-1133">Transmembrane helix</keyword>